<comment type="caution">
    <text evidence="2">The sequence shown here is derived from an EMBL/GenBank/DDBJ whole genome shotgun (WGS) entry which is preliminary data.</text>
</comment>
<keyword evidence="3" id="KW-1185">Reference proteome</keyword>
<feature type="chain" id="PRO_5031505862" evidence="1">
    <location>
        <begin position="25"/>
        <end position="165"/>
    </location>
</feature>
<dbReference type="EMBL" id="JABEQF010000001">
    <property type="protein sequence ID" value="MBB2188742.1"/>
    <property type="molecule type" value="Genomic_DNA"/>
</dbReference>
<evidence type="ECO:0000313" key="2">
    <source>
        <dbReference type="EMBL" id="MBB2188742.1"/>
    </source>
</evidence>
<accession>A0A7W4PC24</accession>
<sequence length="165" mass="17068">MKTRTSLMAMALAAAVLPAMPALAQQQAAPPAGVDQATFQRDMQEAARYPLPADFLPRMTATIQAIQAAGIAPPNTPNLSLAQTIDRTASIPGLAPILAAHGFTPRDFVMGITAFGLTEALIQQPPPPGVQAPQPNPANVALIRNYPQDAQTLAQAMAGPGGGQQ</sequence>
<name>A0A7W4PC24_9PROT</name>
<reference evidence="2 3" key="1">
    <citation type="submission" date="2020-04" db="EMBL/GenBank/DDBJ databases">
        <title>Description of novel Gluconacetobacter.</title>
        <authorList>
            <person name="Sombolestani A."/>
        </authorList>
    </citation>
    <scope>NUCLEOTIDE SEQUENCE [LARGE SCALE GENOMIC DNA]</scope>
    <source>
        <strain evidence="2 3">LMG 21311</strain>
    </source>
</reference>
<feature type="signal peptide" evidence="1">
    <location>
        <begin position="1"/>
        <end position="24"/>
    </location>
</feature>
<dbReference type="AlphaFoldDB" id="A0A7W4PC24"/>
<gene>
    <name evidence="2" type="ORF">HLH34_02025</name>
</gene>
<organism evidence="2 3">
    <name type="scientific">Gluconacetobacter azotocaptans</name>
    <dbReference type="NCBI Taxonomy" id="142834"/>
    <lineage>
        <taxon>Bacteria</taxon>
        <taxon>Pseudomonadati</taxon>
        <taxon>Pseudomonadota</taxon>
        <taxon>Alphaproteobacteria</taxon>
        <taxon>Acetobacterales</taxon>
        <taxon>Acetobacteraceae</taxon>
        <taxon>Gluconacetobacter</taxon>
    </lineage>
</organism>
<keyword evidence="1" id="KW-0732">Signal</keyword>
<dbReference type="Proteomes" id="UP000555756">
    <property type="component" value="Unassembled WGS sequence"/>
</dbReference>
<dbReference type="RefSeq" id="WP_183117897.1">
    <property type="nucleotide sequence ID" value="NZ_JABEQF010000001.1"/>
</dbReference>
<evidence type="ECO:0000313" key="3">
    <source>
        <dbReference type="Proteomes" id="UP000555756"/>
    </source>
</evidence>
<protein>
    <submittedName>
        <fullName evidence="2">Uncharacterized protein</fullName>
    </submittedName>
</protein>
<evidence type="ECO:0000256" key="1">
    <source>
        <dbReference type="SAM" id="SignalP"/>
    </source>
</evidence>
<proteinExistence type="predicted"/>